<dbReference type="InterPro" id="IPR014730">
    <property type="entry name" value="ETF_a/b_N"/>
</dbReference>
<reference evidence="9 10" key="1">
    <citation type="journal article" date="2011" name="Proc. Natl. Acad. Sci. U.S.A.">
        <title>Evolutionary erosion of yeast sex chromosomes by mating-type switching accidents.</title>
        <authorList>
            <person name="Gordon J.L."/>
            <person name="Armisen D."/>
            <person name="Proux-Wera E."/>
            <person name="Oheigeartaigh S.S."/>
            <person name="Byrne K.P."/>
            <person name="Wolfe K.H."/>
        </authorList>
    </citation>
    <scope>NUCLEOTIDE SEQUENCE [LARGE SCALE GENOMIC DNA]</scope>
    <source>
        <strain evidence="10">ATCC 22294 / BCRC 22015 / CBS 2517 / CECT 1963 / NBRC 1671 / NRRL Y-8276</strain>
    </source>
</reference>
<comment type="subunit">
    <text evidence="7">Heterodimer of an alpha and a beta subunit.</text>
</comment>
<dbReference type="InterPro" id="IPR012255">
    <property type="entry name" value="ETF_b"/>
</dbReference>
<dbReference type="FunCoup" id="H2AQQ1">
    <property type="interactions" value="532"/>
</dbReference>
<dbReference type="GO" id="GO:0009055">
    <property type="term" value="F:electron transfer activity"/>
    <property type="evidence" value="ECO:0007669"/>
    <property type="project" value="InterPro"/>
</dbReference>
<organism evidence="9 10">
    <name type="scientific">Kazachstania africana (strain ATCC 22294 / BCRC 22015 / CBS 2517 / CECT 1963 / NBRC 1671 / NRRL Y-8276)</name>
    <name type="common">Yeast</name>
    <name type="synonym">Kluyveromyces africanus</name>
    <dbReference type="NCBI Taxonomy" id="1071382"/>
    <lineage>
        <taxon>Eukaryota</taxon>
        <taxon>Fungi</taxon>
        <taxon>Dikarya</taxon>
        <taxon>Ascomycota</taxon>
        <taxon>Saccharomycotina</taxon>
        <taxon>Saccharomycetes</taxon>
        <taxon>Saccharomycetales</taxon>
        <taxon>Saccharomycetaceae</taxon>
        <taxon>Kazachstania</taxon>
    </lineage>
</organism>
<dbReference type="FunFam" id="3.40.50.620:FF:000011">
    <property type="entry name" value="Electron transfer flavoprotein subunit beta"/>
    <property type="match status" value="1"/>
</dbReference>
<dbReference type="HOGENOM" id="CLU_060196_0_0_1"/>
<accession>H2AQQ1</accession>
<dbReference type="KEGG" id="kaf:KAFR_0B04050"/>
<dbReference type="Pfam" id="PF01012">
    <property type="entry name" value="ETF"/>
    <property type="match status" value="1"/>
</dbReference>
<dbReference type="PROSITE" id="PS01065">
    <property type="entry name" value="ETF_BETA"/>
    <property type="match status" value="1"/>
</dbReference>
<dbReference type="SMART" id="SM00893">
    <property type="entry name" value="ETF"/>
    <property type="match status" value="1"/>
</dbReference>
<dbReference type="SUPFAM" id="SSF52402">
    <property type="entry name" value="Adenine nucleotide alpha hydrolases-like"/>
    <property type="match status" value="1"/>
</dbReference>
<dbReference type="RefSeq" id="XP_003955836.1">
    <property type="nucleotide sequence ID" value="XM_003955787.1"/>
</dbReference>
<dbReference type="eggNOG" id="KOG3180">
    <property type="taxonomic scope" value="Eukaryota"/>
</dbReference>
<dbReference type="GO" id="GO:0033539">
    <property type="term" value="P:fatty acid beta-oxidation using acyl-CoA dehydrogenase"/>
    <property type="evidence" value="ECO:0007669"/>
    <property type="project" value="TreeGrafter"/>
</dbReference>
<comment type="cofactor">
    <cofactor evidence="7">
        <name>AMP</name>
        <dbReference type="ChEBI" id="CHEBI:456215"/>
    </cofactor>
    <text evidence="7">Binds 1 AMP per subunit.</text>
</comment>
<comment type="cofactor">
    <cofactor evidence="7">
        <name>FAD</name>
        <dbReference type="ChEBI" id="CHEBI:57692"/>
    </cofactor>
    <text evidence="7">Binds 1 FAD per dimer.</text>
</comment>
<evidence type="ECO:0000256" key="3">
    <source>
        <dbReference type="ARBA" id="ARBA00022448"/>
    </source>
</evidence>
<protein>
    <recommendedName>
        <fullName evidence="6 7">Probable electron transfer flavoprotein subunit beta</fullName>
    </recommendedName>
</protein>
<feature type="domain" description="Electron transfer flavoprotein alpha/beta-subunit N-terminal" evidence="8">
    <location>
        <begin position="29"/>
        <end position="218"/>
    </location>
</feature>
<sequence>MASKQNLRVLVPVKRVLDYQLKPKINATRKGIEATGYKFSINPFDDIAIEQALNIPNAVTHAVSIGSTKNEDILKNCLAKGINNVTLIENNSNIETNLLDPLTIAKILKKFVLKNEFDLILLGKQSIDNDYNNTGQMLAGLLDWPQVTNASKVEFLSDEVKVSREIDGGTQTLISRFPLVITCDLRLNTPRYVGLSKLMKVKRQKIPKLTLTENFNDIDLNPTIELLELNEPKPKKKGIKVPNVDALLENLKREKIL</sequence>
<dbReference type="GO" id="GO:0005759">
    <property type="term" value="C:mitochondrial matrix"/>
    <property type="evidence" value="ECO:0007669"/>
    <property type="project" value="UniProtKB-SubCell"/>
</dbReference>
<dbReference type="Gene3D" id="3.40.50.620">
    <property type="entry name" value="HUPs"/>
    <property type="match status" value="1"/>
</dbReference>
<evidence type="ECO:0000256" key="5">
    <source>
        <dbReference type="ARBA" id="ARBA00025416"/>
    </source>
</evidence>
<name>H2AQQ1_KAZAF</name>
<dbReference type="InParanoid" id="H2AQQ1"/>
<dbReference type="CDD" id="cd01714">
    <property type="entry name" value="ETF_beta"/>
    <property type="match status" value="1"/>
</dbReference>
<evidence type="ECO:0000256" key="4">
    <source>
        <dbReference type="ARBA" id="ARBA00022982"/>
    </source>
</evidence>
<keyword evidence="10" id="KW-1185">Reference proteome</keyword>
<dbReference type="PANTHER" id="PTHR21294">
    <property type="entry name" value="ELECTRON TRANSFER FLAVOPROTEIN BETA-SUBUNIT"/>
    <property type="match status" value="1"/>
</dbReference>
<dbReference type="STRING" id="1071382.H2AQQ1"/>
<evidence type="ECO:0000313" key="10">
    <source>
        <dbReference type="Proteomes" id="UP000005220"/>
    </source>
</evidence>
<comment type="subcellular location">
    <subcellularLocation>
        <location evidence="1 7">Mitochondrion matrix</location>
    </subcellularLocation>
</comment>
<dbReference type="GeneID" id="13883240"/>
<keyword evidence="7" id="KW-0496">Mitochondrion</keyword>
<comment type="similarity">
    <text evidence="2 7">Belongs to the ETF beta-subunit/FixA family.</text>
</comment>
<keyword evidence="3 7" id="KW-0813">Transport</keyword>
<dbReference type="AlphaFoldDB" id="H2AQQ1"/>
<dbReference type="OrthoDB" id="276685at2759"/>
<proteinExistence type="inferred from homology"/>
<dbReference type="GO" id="GO:0009063">
    <property type="term" value="P:amino acid catabolic process"/>
    <property type="evidence" value="ECO:0007669"/>
    <property type="project" value="TreeGrafter"/>
</dbReference>
<dbReference type="Proteomes" id="UP000005220">
    <property type="component" value="Chromosome 2"/>
</dbReference>
<evidence type="ECO:0000313" key="9">
    <source>
        <dbReference type="EMBL" id="CCF56701.1"/>
    </source>
</evidence>
<gene>
    <name evidence="9" type="primary">KAFR0B04050</name>
    <name evidence="9" type="ORF">KAFR_0B04050</name>
</gene>
<evidence type="ECO:0000256" key="6">
    <source>
        <dbReference type="ARBA" id="ARBA00070315"/>
    </source>
</evidence>
<comment type="function">
    <text evidence="5 7">The electron transfer flavoprotein serves as a specific electron acceptor for several dehydrogenases, including five acyl-CoA dehydrogenases, glutaryl-CoA and sarcosine dehydrogenase. It transfers the electrons to the main mitochondrial respiratory chain via ETF-ubiquinone oxidoreductase (ETF dehydrogenase).</text>
</comment>
<dbReference type="InterPro" id="IPR000049">
    <property type="entry name" value="ET-Flavoprotein_bsu_CS"/>
</dbReference>
<dbReference type="PANTHER" id="PTHR21294:SF8">
    <property type="entry name" value="ELECTRON TRANSFER FLAVOPROTEIN SUBUNIT BETA"/>
    <property type="match status" value="1"/>
</dbReference>
<evidence type="ECO:0000256" key="2">
    <source>
        <dbReference type="ARBA" id="ARBA00007557"/>
    </source>
</evidence>
<dbReference type="InterPro" id="IPR014729">
    <property type="entry name" value="Rossmann-like_a/b/a_fold"/>
</dbReference>
<dbReference type="EMBL" id="HE650822">
    <property type="protein sequence ID" value="CCF56701.1"/>
    <property type="molecule type" value="Genomic_DNA"/>
</dbReference>
<dbReference type="PIRSF" id="PIRSF000090">
    <property type="entry name" value="Beta-ETF"/>
    <property type="match status" value="1"/>
</dbReference>
<evidence type="ECO:0000256" key="1">
    <source>
        <dbReference type="ARBA" id="ARBA00004305"/>
    </source>
</evidence>
<keyword evidence="4 7" id="KW-0249">Electron transport</keyword>
<evidence type="ECO:0000256" key="7">
    <source>
        <dbReference type="PIRNR" id="PIRNR000090"/>
    </source>
</evidence>
<evidence type="ECO:0000259" key="8">
    <source>
        <dbReference type="SMART" id="SM00893"/>
    </source>
</evidence>
<dbReference type="InterPro" id="IPR033948">
    <property type="entry name" value="ETF_beta_N"/>
</dbReference>